<organism evidence="1 2">
    <name type="scientific">Chryseobacterium nematophagum</name>
    <dbReference type="NCBI Taxonomy" id="2305228"/>
    <lineage>
        <taxon>Bacteria</taxon>
        <taxon>Pseudomonadati</taxon>
        <taxon>Bacteroidota</taxon>
        <taxon>Flavobacteriia</taxon>
        <taxon>Flavobacteriales</taxon>
        <taxon>Weeksellaceae</taxon>
        <taxon>Chryseobacterium group</taxon>
        <taxon>Chryseobacterium</taxon>
    </lineage>
</organism>
<evidence type="ECO:0000313" key="1">
    <source>
        <dbReference type="EMBL" id="RNA63424.1"/>
    </source>
</evidence>
<dbReference type="AlphaFoldDB" id="A0A3M7TJY8"/>
<accession>A0A3M7TJY8</accession>
<dbReference type="Proteomes" id="UP000278775">
    <property type="component" value="Unassembled WGS sequence"/>
</dbReference>
<gene>
    <name evidence="1" type="ORF">D1631_16610</name>
</gene>
<reference evidence="1 2" key="1">
    <citation type="submission" date="2018-08" db="EMBL/GenBank/DDBJ databases">
        <title>Chryseobacterium nematophagum: a novel matrix digesting pathogen of nematodes.</title>
        <authorList>
            <person name="Page A."/>
            <person name="Roberts M."/>
            <person name="Felix M.-A."/>
            <person name="Weir W."/>
        </authorList>
    </citation>
    <scope>NUCLEOTIDE SEQUENCE [LARGE SCALE GENOMIC DNA]</scope>
    <source>
        <strain evidence="1 2">JUb129</strain>
    </source>
</reference>
<sequence length="63" mass="7340">MWGLFCCKFFINDPGIHNSYSRDLDYSIGSETFQISIDIIRLTQISKFKKLLCISFSHNFAQT</sequence>
<proteinExistence type="predicted"/>
<name>A0A3M7TJY8_9FLAO</name>
<dbReference type="EMBL" id="QWIU01000002">
    <property type="protein sequence ID" value="RNA63424.1"/>
    <property type="molecule type" value="Genomic_DNA"/>
</dbReference>
<protein>
    <submittedName>
        <fullName evidence="1">Uncharacterized protein</fullName>
    </submittedName>
</protein>
<comment type="caution">
    <text evidence="1">The sequence shown here is derived from an EMBL/GenBank/DDBJ whole genome shotgun (WGS) entry which is preliminary data.</text>
</comment>
<evidence type="ECO:0000313" key="2">
    <source>
        <dbReference type="Proteomes" id="UP000278775"/>
    </source>
</evidence>